<evidence type="ECO:0000256" key="6">
    <source>
        <dbReference type="SAM" id="SignalP"/>
    </source>
</evidence>
<keyword evidence="2" id="KW-0813">Transport</keyword>
<feature type="chain" id="PRO_5047065996" evidence="6">
    <location>
        <begin position="35"/>
        <end position="285"/>
    </location>
</feature>
<keyword evidence="8" id="KW-1185">Reference proteome</keyword>
<keyword evidence="3 6" id="KW-0732">Signal</keyword>
<dbReference type="Gene3D" id="2.50.20.10">
    <property type="entry name" value="Lipoprotein localisation LolA/LolB/LppX"/>
    <property type="match status" value="1"/>
</dbReference>
<comment type="caution">
    <text evidence="7">The sequence shown here is derived from an EMBL/GenBank/DDBJ whole genome shotgun (WGS) entry which is preliminary data.</text>
</comment>
<evidence type="ECO:0000313" key="8">
    <source>
        <dbReference type="Proteomes" id="UP001576708"/>
    </source>
</evidence>
<proteinExistence type="predicted"/>
<dbReference type="Proteomes" id="UP001576708">
    <property type="component" value="Unassembled WGS sequence"/>
</dbReference>
<sequence length="285" mass="30647">MIALFTNRPQAKWSHWFCQSLLFSCTLLLGSVQAQSLADSNLNGANLTDSTLRGASQYQTLFAQGADNAALLALSQKLNLGETVRGHFVQSRQLKVLKKPLVSQGQFVFDKAQGLIWQQLSPFESLLILKGKQLIQKDSQGRVQTSQADASASAAAMGDLLPSLVNAMLGGDISGLSANFELHFFAQEPLAQGKSPQENSSSGSANWQLGLTPKDPLMKKAIANMVLEGSDTLHALVLLSANPSVSPQDITRIDFSELHQGPLSEAELAQYAISQTTPKDTGPRE</sequence>
<dbReference type="CDD" id="cd16325">
    <property type="entry name" value="LolA"/>
    <property type="match status" value="1"/>
</dbReference>
<gene>
    <name evidence="7" type="ORF">ACE02W_19885</name>
</gene>
<protein>
    <submittedName>
        <fullName evidence="7">Outer membrane lipoprotein carrier protein LolA</fullName>
    </submittedName>
</protein>
<dbReference type="RefSeq" id="WP_342202788.1">
    <property type="nucleotide sequence ID" value="NZ_JBCATE010000010.1"/>
</dbReference>
<dbReference type="EMBL" id="JBHFGU010000010">
    <property type="protein sequence ID" value="MFB2622085.1"/>
    <property type="molecule type" value="Genomic_DNA"/>
</dbReference>
<dbReference type="InterPro" id="IPR029046">
    <property type="entry name" value="LolA/LolB/LppX"/>
</dbReference>
<evidence type="ECO:0000256" key="5">
    <source>
        <dbReference type="SAM" id="MobiDB-lite"/>
    </source>
</evidence>
<feature type="compositionally biased region" description="Polar residues" evidence="5">
    <location>
        <begin position="194"/>
        <end position="209"/>
    </location>
</feature>
<evidence type="ECO:0000256" key="2">
    <source>
        <dbReference type="ARBA" id="ARBA00022448"/>
    </source>
</evidence>
<evidence type="ECO:0000256" key="4">
    <source>
        <dbReference type="ARBA" id="ARBA00022927"/>
    </source>
</evidence>
<name>A0ABV4VP50_9GAMM</name>
<keyword evidence="4" id="KW-0653">Protein transport</keyword>
<evidence type="ECO:0000313" key="7">
    <source>
        <dbReference type="EMBL" id="MFB2622085.1"/>
    </source>
</evidence>
<accession>A0ABV4VP50</accession>
<dbReference type="InterPro" id="IPR004564">
    <property type="entry name" value="OM_lipoprot_carrier_LolA-like"/>
</dbReference>
<reference evidence="7 8" key="1">
    <citation type="submission" date="2024-09" db="EMBL/GenBank/DDBJ databases">
        <authorList>
            <person name="Zhang Y."/>
        </authorList>
    </citation>
    <scope>NUCLEOTIDE SEQUENCE [LARGE SCALE GENOMIC DNA]</scope>
    <source>
        <strain evidence="7 8">ZJ318</strain>
    </source>
</reference>
<feature type="region of interest" description="Disordered" evidence="5">
    <location>
        <begin position="191"/>
        <end position="210"/>
    </location>
</feature>
<organism evidence="7 8">
    <name type="scientific">Shewanella mangrovisoli</name>
    <dbReference type="NCBI Taxonomy" id="2864211"/>
    <lineage>
        <taxon>Bacteria</taxon>
        <taxon>Pseudomonadati</taxon>
        <taxon>Pseudomonadota</taxon>
        <taxon>Gammaproteobacteria</taxon>
        <taxon>Alteromonadales</taxon>
        <taxon>Shewanellaceae</taxon>
        <taxon>Shewanella</taxon>
    </lineage>
</organism>
<comment type="subunit">
    <text evidence="1">Monomer.</text>
</comment>
<evidence type="ECO:0000256" key="3">
    <source>
        <dbReference type="ARBA" id="ARBA00022729"/>
    </source>
</evidence>
<dbReference type="SUPFAM" id="SSF89392">
    <property type="entry name" value="Prokaryotic lipoproteins and lipoprotein localization factors"/>
    <property type="match status" value="1"/>
</dbReference>
<keyword evidence="7" id="KW-0449">Lipoprotein</keyword>
<evidence type="ECO:0000256" key="1">
    <source>
        <dbReference type="ARBA" id="ARBA00011245"/>
    </source>
</evidence>
<dbReference type="Pfam" id="PF19574">
    <property type="entry name" value="LolA_3"/>
    <property type="match status" value="1"/>
</dbReference>
<feature type="signal peptide" evidence="6">
    <location>
        <begin position="1"/>
        <end position="34"/>
    </location>
</feature>